<dbReference type="Proteomes" id="UP001149090">
    <property type="component" value="Unassembled WGS sequence"/>
</dbReference>
<feature type="transmembrane region" description="Helical" evidence="1">
    <location>
        <begin position="60"/>
        <end position="80"/>
    </location>
</feature>
<feature type="transmembrane region" description="Helical" evidence="1">
    <location>
        <begin position="92"/>
        <end position="111"/>
    </location>
</feature>
<evidence type="ECO:0000259" key="3">
    <source>
        <dbReference type="Pfam" id="PF01569"/>
    </source>
</evidence>
<keyword evidence="1" id="KW-0812">Transmembrane</keyword>
<dbReference type="PANTHER" id="PTHR14969">
    <property type="entry name" value="SPHINGOSINE-1-PHOSPHATE PHOSPHOHYDROLASE"/>
    <property type="match status" value="1"/>
</dbReference>
<dbReference type="AlphaFoldDB" id="A0A9Q0LNH7"/>
<dbReference type="GO" id="GO:0042392">
    <property type="term" value="F:sphingosine-1-phosphate phosphatase activity"/>
    <property type="evidence" value="ECO:0007669"/>
    <property type="project" value="TreeGrafter"/>
</dbReference>
<feature type="chain" id="PRO_5040175061" description="Phosphatidic acid phosphatase type 2/haloperoxidase domain-containing protein" evidence="2">
    <location>
        <begin position="21"/>
        <end position="353"/>
    </location>
</feature>
<protein>
    <recommendedName>
        <fullName evidence="3">Phosphatidic acid phosphatase type 2/haloperoxidase domain-containing protein</fullName>
    </recommendedName>
</protein>
<feature type="domain" description="Phosphatidic acid phosphatase type 2/haloperoxidase" evidence="3">
    <location>
        <begin position="111"/>
        <end position="218"/>
    </location>
</feature>
<dbReference type="InterPro" id="IPR036938">
    <property type="entry name" value="PAP2/HPO_sf"/>
</dbReference>
<sequence>MKSLIISIIILLSILQSIQGIKPSCKNQLNNNFFNKCFKQIPLGVGTIYGNMFYQYFNPVTLMTFGVVAIIVLPVIVFGTKKLSSNSSIKKFFRIQFVLLNFVHRLVYAFVLDVMLYTVFRQRRPCICDIEGTGEFSPVGSIYGMPSGDSMTGGLLGSFLFDEAIYFPILSRIVGVVILILAMIERVTLGFHSVGQVVTGGSLGVALYFYSTRVPQYWTLIFDSVFQLVAAIPLLKADSALTYQKDDPNNMYCWILQGFSYLIFDVLVFVITYYHLGWSFLKKSYRKISDSFDSLDLKCVNRFTQELVSENPQENQKYNVVKITGAWFVWIAFFILLCFFYISRSAEIFGWSS</sequence>
<feature type="signal peptide" evidence="2">
    <location>
        <begin position="1"/>
        <end position="20"/>
    </location>
</feature>
<reference evidence="4" key="1">
    <citation type="submission" date="2022-10" db="EMBL/GenBank/DDBJ databases">
        <title>Novel sulphate-reducing endosymbionts in the free-living metamonad Anaeramoeba.</title>
        <authorList>
            <person name="Jerlstrom-Hultqvist J."/>
            <person name="Cepicka I."/>
            <person name="Gallot-Lavallee L."/>
            <person name="Salas-Leiva D."/>
            <person name="Curtis B.A."/>
            <person name="Zahonova K."/>
            <person name="Pipaliya S."/>
            <person name="Dacks J."/>
            <person name="Roger A.J."/>
        </authorList>
    </citation>
    <scope>NUCLEOTIDE SEQUENCE</scope>
    <source>
        <strain evidence="4">BMAN</strain>
    </source>
</reference>
<feature type="transmembrane region" description="Helical" evidence="1">
    <location>
        <begin position="217"/>
        <end position="235"/>
    </location>
</feature>
<keyword evidence="2" id="KW-0732">Signal</keyword>
<dbReference type="InterPro" id="IPR000326">
    <property type="entry name" value="PAP2/HPO"/>
</dbReference>
<keyword evidence="1" id="KW-0472">Membrane</keyword>
<evidence type="ECO:0000313" key="4">
    <source>
        <dbReference type="EMBL" id="KAJ5076068.1"/>
    </source>
</evidence>
<dbReference type="SUPFAM" id="SSF48317">
    <property type="entry name" value="Acid phosphatase/Vanadium-dependent haloperoxidase"/>
    <property type="match status" value="1"/>
</dbReference>
<gene>
    <name evidence="4" type="ORF">M0811_06930</name>
</gene>
<feature type="transmembrane region" description="Helical" evidence="1">
    <location>
        <begin position="165"/>
        <end position="184"/>
    </location>
</feature>
<keyword evidence="1" id="KW-1133">Transmembrane helix</keyword>
<feature type="transmembrane region" description="Helical" evidence="1">
    <location>
        <begin position="325"/>
        <end position="343"/>
    </location>
</feature>
<dbReference type="PANTHER" id="PTHR14969:SF13">
    <property type="entry name" value="AT30094P"/>
    <property type="match status" value="1"/>
</dbReference>
<name>A0A9Q0LNH7_ANAIG</name>
<feature type="transmembrane region" description="Helical" evidence="1">
    <location>
        <begin position="255"/>
        <end position="276"/>
    </location>
</feature>
<evidence type="ECO:0000313" key="5">
    <source>
        <dbReference type="Proteomes" id="UP001149090"/>
    </source>
</evidence>
<feature type="transmembrane region" description="Helical" evidence="1">
    <location>
        <begin position="191"/>
        <end position="211"/>
    </location>
</feature>
<organism evidence="4 5">
    <name type="scientific">Anaeramoeba ignava</name>
    <name type="common">Anaerobic marine amoeba</name>
    <dbReference type="NCBI Taxonomy" id="1746090"/>
    <lineage>
        <taxon>Eukaryota</taxon>
        <taxon>Metamonada</taxon>
        <taxon>Anaeramoebidae</taxon>
        <taxon>Anaeramoeba</taxon>
    </lineage>
</organism>
<keyword evidence="5" id="KW-1185">Reference proteome</keyword>
<comment type="caution">
    <text evidence="4">The sequence shown here is derived from an EMBL/GenBank/DDBJ whole genome shotgun (WGS) entry which is preliminary data.</text>
</comment>
<dbReference type="Pfam" id="PF01569">
    <property type="entry name" value="PAP2"/>
    <property type="match status" value="1"/>
</dbReference>
<evidence type="ECO:0000256" key="2">
    <source>
        <dbReference type="SAM" id="SignalP"/>
    </source>
</evidence>
<evidence type="ECO:0000256" key="1">
    <source>
        <dbReference type="SAM" id="Phobius"/>
    </source>
</evidence>
<proteinExistence type="predicted"/>
<dbReference type="EMBL" id="JAPDFW010000063">
    <property type="protein sequence ID" value="KAJ5076068.1"/>
    <property type="molecule type" value="Genomic_DNA"/>
</dbReference>
<dbReference type="OrthoDB" id="302705at2759"/>
<accession>A0A9Q0LNH7</accession>